<dbReference type="InterPro" id="IPR005786">
    <property type="entry name" value="B_amino_transII"/>
</dbReference>
<dbReference type="UniPathway" id="UPA00049">
    <property type="reaction ID" value="UER00062"/>
</dbReference>
<evidence type="ECO:0000256" key="17">
    <source>
        <dbReference type="RuleBase" id="RU004517"/>
    </source>
</evidence>
<evidence type="ECO:0000256" key="15">
    <source>
        <dbReference type="RuleBase" id="RU004106"/>
    </source>
</evidence>
<dbReference type="GO" id="GO:0052656">
    <property type="term" value="F:L-isoleucine-2-oxoglutarate transaminase activity"/>
    <property type="evidence" value="ECO:0007669"/>
    <property type="project" value="RHEA"/>
</dbReference>
<evidence type="ECO:0000256" key="10">
    <source>
        <dbReference type="ARBA" id="ARBA00023304"/>
    </source>
</evidence>
<keyword evidence="6 17" id="KW-0032">Aminotransferase</keyword>
<comment type="pathway">
    <text evidence="3">Amino-acid biosynthesis; L-valine biosynthesis; L-valine from pyruvate: step 4/4.</text>
</comment>
<dbReference type="CDD" id="cd01557">
    <property type="entry name" value="BCAT_beta_family"/>
    <property type="match status" value="1"/>
</dbReference>
<evidence type="ECO:0000256" key="14">
    <source>
        <dbReference type="PIRSR" id="PIRSR006468-1"/>
    </source>
</evidence>
<keyword evidence="19" id="KW-1185">Reference proteome</keyword>
<comment type="similarity">
    <text evidence="5 15">Belongs to the class-IV pyridoxal-phosphate-dependent aminotransferase family.</text>
</comment>
<comment type="pathway">
    <text evidence="4">Amino-acid biosynthesis; L-leucine biosynthesis; L-leucine from 3-methyl-2-oxobutanoate: step 4/4.</text>
</comment>
<comment type="cofactor">
    <cofactor evidence="1 16">
        <name>pyridoxal 5'-phosphate</name>
        <dbReference type="ChEBI" id="CHEBI:597326"/>
    </cofactor>
</comment>
<dbReference type="Gene3D" id="3.30.470.10">
    <property type="match status" value="1"/>
</dbReference>
<dbReference type="Proteomes" id="UP000316639">
    <property type="component" value="Unassembled WGS sequence"/>
</dbReference>
<dbReference type="PROSITE" id="PS00770">
    <property type="entry name" value="AA_TRANSFER_CLASS_4"/>
    <property type="match status" value="1"/>
</dbReference>
<dbReference type="GO" id="GO:0009097">
    <property type="term" value="P:isoleucine biosynthetic process"/>
    <property type="evidence" value="ECO:0007669"/>
    <property type="project" value="UniProtKB-UniPathway"/>
</dbReference>
<evidence type="ECO:0000256" key="3">
    <source>
        <dbReference type="ARBA" id="ARBA00004931"/>
    </source>
</evidence>
<dbReference type="PANTHER" id="PTHR11825:SF44">
    <property type="entry name" value="BRANCHED-CHAIN-AMINO-ACID AMINOTRANSFERASE"/>
    <property type="match status" value="1"/>
</dbReference>
<dbReference type="EC" id="2.6.1.42" evidence="17"/>
<evidence type="ECO:0000256" key="5">
    <source>
        <dbReference type="ARBA" id="ARBA00009320"/>
    </source>
</evidence>
<sequence>MTTSLPFTRTPNPQPETPERVAEVLEKPGFGQHFTDHMVTIRWNREQGWHDAVVGPYGSLQLDPAAMVLHYGQAIFEGLKAYRQPDGSIASFRPEANAARFRASARRMAMPELPDELFLESVRELIAIDERWVPTADEESLYLRPFMFSTEKGLGVRPAKEYIYVLIASPAGSYFAGGIKPVSVWLSTEYVRAAPGGTGAAKFAGNYAASLVAQAQAAEKGCDQVVWLDAIERRWVEEMGGMNLFFVFGDKVITPELTGTLLPGITRDSLLSLAKDLGYSVEERRVSTEEWEKKAESGELTEVFACGTAAVITPVGHVKHAGGEFSVSEGKTGELTMKLRERLTGLQHGHVADEHGWMTKLS</sequence>
<keyword evidence="10 17" id="KW-0100">Branched-chain amino acid biosynthesis</keyword>
<dbReference type="InterPro" id="IPR043131">
    <property type="entry name" value="BCAT-like_N"/>
</dbReference>
<evidence type="ECO:0000256" key="11">
    <source>
        <dbReference type="ARBA" id="ARBA00048212"/>
    </source>
</evidence>
<accession>A0A563EQ62</accession>
<dbReference type="InterPro" id="IPR033939">
    <property type="entry name" value="BCAT_family"/>
</dbReference>
<dbReference type="AlphaFoldDB" id="A0A563EQ62"/>
<evidence type="ECO:0000256" key="16">
    <source>
        <dbReference type="RuleBase" id="RU004516"/>
    </source>
</evidence>
<organism evidence="18 19">
    <name type="scientific">Lentzea tibetensis</name>
    <dbReference type="NCBI Taxonomy" id="2591470"/>
    <lineage>
        <taxon>Bacteria</taxon>
        <taxon>Bacillati</taxon>
        <taxon>Actinomycetota</taxon>
        <taxon>Actinomycetes</taxon>
        <taxon>Pseudonocardiales</taxon>
        <taxon>Pseudonocardiaceae</taxon>
        <taxon>Lentzea</taxon>
    </lineage>
</organism>
<comment type="catalytic activity">
    <reaction evidence="12 17">
        <text>L-isoleucine + 2-oxoglutarate = (S)-3-methyl-2-oxopentanoate + L-glutamate</text>
        <dbReference type="Rhea" id="RHEA:24801"/>
        <dbReference type="ChEBI" id="CHEBI:16810"/>
        <dbReference type="ChEBI" id="CHEBI:29985"/>
        <dbReference type="ChEBI" id="CHEBI:35146"/>
        <dbReference type="ChEBI" id="CHEBI:58045"/>
        <dbReference type="EC" id="2.6.1.42"/>
    </reaction>
</comment>
<keyword evidence="8 17" id="KW-0808">Transferase</keyword>
<dbReference type="InterPro" id="IPR036038">
    <property type="entry name" value="Aminotransferase-like"/>
</dbReference>
<comment type="pathway">
    <text evidence="2">Amino-acid biosynthesis; L-isoleucine biosynthesis; L-isoleucine from 2-oxobutanoate: step 4/4.</text>
</comment>
<dbReference type="NCBIfam" id="NF009897">
    <property type="entry name" value="PRK13357.1"/>
    <property type="match status" value="1"/>
</dbReference>
<evidence type="ECO:0000256" key="6">
    <source>
        <dbReference type="ARBA" id="ARBA00022576"/>
    </source>
</evidence>
<evidence type="ECO:0000256" key="8">
    <source>
        <dbReference type="ARBA" id="ARBA00022679"/>
    </source>
</evidence>
<dbReference type="OrthoDB" id="9804984at2"/>
<comment type="caution">
    <text evidence="18">The sequence shown here is derived from an EMBL/GenBank/DDBJ whole genome shotgun (WGS) entry which is preliminary data.</text>
</comment>
<comment type="catalytic activity">
    <reaction evidence="11 17">
        <text>L-valine + 2-oxoglutarate = 3-methyl-2-oxobutanoate + L-glutamate</text>
        <dbReference type="Rhea" id="RHEA:24813"/>
        <dbReference type="ChEBI" id="CHEBI:11851"/>
        <dbReference type="ChEBI" id="CHEBI:16810"/>
        <dbReference type="ChEBI" id="CHEBI:29985"/>
        <dbReference type="ChEBI" id="CHEBI:57762"/>
        <dbReference type="EC" id="2.6.1.42"/>
    </reaction>
</comment>
<dbReference type="GO" id="GO:0052655">
    <property type="term" value="F:L-valine-2-oxoglutarate transaminase activity"/>
    <property type="evidence" value="ECO:0007669"/>
    <property type="project" value="RHEA"/>
</dbReference>
<dbReference type="PANTHER" id="PTHR11825">
    <property type="entry name" value="SUBGROUP IIII AMINOTRANSFERASE"/>
    <property type="match status" value="1"/>
</dbReference>
<comment type="catalytic activity">
    <reaction evidence="13 17">
        <text>L-leucine + 2-oxoglutarate = 4-methyl-2-oxopentanoate + L-glutamate</text>
        <dbReference type="Rhea" id="RHEA:18321"/>
        <dbReference type="ChEBI" id="CHEBI:16810"/>
        <dbReference type="ChEBI" id="CHEBI:17865"/>
        <dbReference type="ChEBI" id="CHEBI:29985"/>
        <dbReference type="ChEBI" id="CHEBI:57427"/>
        <dbReference type="EC" id="2.6.1.42"/>
    </reaction>
</comment>
<dbReference type="GO" id="GO:0009099">
    <property type="term" value="P:L-valine biosynthetic process"/>
    <property type="evidence" value="ECO:0007669"/>
    <property type="project" value="UniProtKB-UniPathway"/>
</dbReference>
<dbReference type="Pfam" id="PF01063">
    <property type="entry name" value="Aminotran_4"/>
    <property type="match status" value="1"/>
</dbReference>
<dbReference type="UniPathway" id="UPA00048">
    <property type="reaction ID" value="UER00073"/>
</dbReference>
<dbReference type="InterPro" id="IPR001544">
    <property type="entry name" value="Aminotrans_IV"/>
</dbReference>
<dbReference type="EMBL" id="VOBR01000018">
    <property type="protein sequence ID" value="TWP48891.1"/>
    <property type="molecule type" value="Genomic_DNA"/>
</dbReference>
<dbReference type="PIRSF" id="PIRSF006468">
    <property type="entry name" value="BCAT1"/>
    <property type="match status" value="1"/>
</dbReference>
<evidence type="ECO:0000256" key="13">
    <source>
        <dbReference type="ARBA" id="ARBA00049229"/>
    </source>
</evidence>
<proteinExistence type="inferred from homology"/>
<dbReference type="RefSeq" id="WP_146355672.1">
    <property type="nucleotide sequence ID" value="NZ_VOBR01000018.1"/>
</dbReference>
<evidence type="ECO:0000313" key="18">
    <source>
        <dbReference type="EMBL" id="TWP48891.1"/>
    </source>
</evidence>
<dbReference type="UniPathway" id="UPA00047">
    <property type="reaction ID" value="UER00058"/>
</dbReference>
<dbReference type="GO" id="GO:0052654">
    <property type="term" value="F:L-leucine-2-oxoglutarate transaminase activity"/>
    <property type="evidence" value="ECO:0007669"/>
    <property type="project" value="RHEA"/>
</dbReference>
<dbReference type="SUPFAM" id="SSF56752">
    <property type="entry name" value="D-aminoacid aminotransferase-like PLP-dependent enzymes"/>
    <property type="match status" value="1"/>
</dbReference>
<evidence type="ECO:0000256" key="2">
    <source>
        <dbReference type="ARBA" id="ARBA00004824"/>
    </source>
</evidence>
<dbReference type="InterPro" id="IPR018300">
    <property type="entry name" value="Aminotrans_IV_CS"/>
</dbReference>
<keyword evidence="7 17" id="KW-0028">Amino-acid biosynthesis</keyword>
<protein>
    <recommendedName>
        <fullName evidence="17">Branched-chain-amino-acid aminotransferase</fullName>
        <ecNumber evidence="17">2.6.1.42</ecNumber>
    </recommendedName>
</protein>
<gene>
    <name evidence="18" type="ORF">FKR81_26730</name>
</gene>
<keyword evidence="9 16" id="KW-0663">Pyridoxal phosphate</keyword>
<evidence type="ECO:0000256" key="1">
    <source>
        <dbReference type="ARBA" id="ARBA00001933"/>
    </source>
</evidence>
<reference evidence="18 19" key="1">
    <citation type="submission" date="2019-07" db="EMBL/GenBank/DDBJ databases">
        <title>Lentzea xizangensis sp. nov., isolated from Qinghai-Tibetan Plateau Soils.</title>
        <authorList>
            <person name="Huang J."/>
        </authorList>
    </citation>
    <scope>NUCLEOTIDE SEQUENCE [LARGE SCALE GENOMIC DNA]</scope>
    <source>
        <strain evidence="18 19">FXJ1.1311</strain>
    </source>
</reference>
<dbReference type="GO" id="GO:0009098">
    <property type="term" value="P:L-leucine biosynthetic process"/>
    <property type="evidence" value="ECO:0007669"/>
    <property type="project" value="UniProtKB-UniPathway"/>
</dbReference>
<dbReference type="InterPro" id="IPR043132">
    <property type="entry name" value="BCAT-like_C"/>
</dbReference>
<evidence type="ECO:0000256" key="7">
    <source>
        <dbReference type="ARBA" id="ARBA00022605"/>
    </source>
</evidence>
<feature type="modified residue" description="N6-(pyridoxal phosphate)lysine" evidence="14">
    <location>
        <position position="202"/>
    </location>
</feature>
<evidence type="ECO:0000256" key="4">
    <source>
        <dbReference type="ARBA" id="ARBA00005072"/>
    </source>
</evidence>
<name>A0A563EQ62_9PSEU</name>
<dbReference type="Gene3D" id="3.20.10.10">
    <property type="entry name" value="D-amino Acid Aminotransferase, subunit A, domain 2"/>
    <property type="match status" value="1"/>
</dbReference>
<evidence type="ECO:0000256" key="9">
    <source>
        <dbReference type="ARBA" id="ARBA00022898"/>
    </source>
</evidence>
<evidence type="ECO:0000313" key="19">
    <source>
        <dbReference type="Proteomes" id="UP000316639"/>
    </source>
</evidence>
<evidence type="ECO:0000256" key="12">
    <source>
        <dbReference type="ARBA" id="ARBA00048798"/>
    </source>
</evidence>
<dbReference type="NCBIfam" id="TIGR01123">
    <property type="entry name" value="ilvE_II"/>
    <property type="match status" value="1"/>
</dbReference>